<gene>
    <name evidence="2" type="ORF">E2562_015627</name>
</gene>
<name>A0A6G1EJH5_9ORYZ</name>
<proteinExistence type="predicted"/>
<dbReference type="Proteomes" id="UP000479710">
    <property type="component" value="Unassembled WGS sequence"/>
</dbReference>
<accession>A0A6G1EJH5</accession>
<organism evidence="2 3">
    <name type="scientific">Oryza meyeriana var. granulata</name>
    <dbReference type="NCBI Taxonomy" id="110450"/>
    <lineage>
        <taxon>Eukaryota</taxon>
        <taxon>Viridiplantae</taxon>
        <taxon>Streptophyta</taxon>
        <taxon>Embryophyta</taxon>
        <taxon>Tracheophyta</taxon>
        <taxon>Spermatophyta</taxon>
        <taxon>Magnoliopsida</taxon>
        <taxon>Liliopsida</taxon>
        <taxon>Poales</taxon>
        <taxon>Poaceae</taxon>
        <taxon>BOP clade</taxon>
        <taxon>Oryzoideae</taxon>
        <taxon>Oryzeae</taxon>
        <taxon>Oryzinae</taxon>
        <taxon>Oryza</taxon>
        <taxon>Oryza meyeriana</taxon>
    </lineage>
</organism>
<dbReference type="AlphaFoldDB" id="A0A6G1EJH5"/>
<evidence type="ECO:0000256" key="1">
    <source>
        <dbReference type="SAM" id="MobiDB-lite"/>
    </source>
</evidence>
<evidence type="ECO:0000313" key="2">
    <source>
        <dbReference type="EMBL" id="KAF0925215.1"/>
    </source>
</evidence>
<protein>
    <submittedName>
        <fullName evidence="2">Uncharacterized protein</fullName>
    </submittedName>
</protein>
<sequence>MAKTSAPPSRAESGSPKREAGRSSCRLFGFSLTENILGEDGEGLEEEASKADCQNPRVLELFGHSHSTPGALHALCAAPLGM</sequence>
<evidence type="ECO:0000313" key="3">
    <source>
        <dbReference type="Proteomes" id="UP000479710"/>
    </source>
</evidence>
<dbReference type="EMBL" id="SPHZ02000003">
    <property type="protein sequence ID" value="KAF0925215.1"/>
    <property type="molecule type" value="Genomic_DNA"/>
</dbReference>
<reference evidence="2 3" key="1">
    <citation type="submission" date="2019-11" db="EMBL/GenBank/DDBJ databases">
        <title>Whole genome sequence of Oryza granulata.</title>
        <authorList>
            <person name="Li W."/>
        </authorList>
    </citation>
    <scope>NUCLEOTIDE SEQUENCE [LARGE SCALE GENOMIC DNA]</scope>
    <source>
        <strain evidence="3">cv. Menghai</strain>
        <tissue evidence="2">Leaf</tissue>
    </source>
</reference>
<feature type="region of interest" description="Disordered" evidence="1">
    <location>
        <begin position="1"/>
        <end position="22"/>
    </location>
</feature>
<comment type="caution">
    <text evidence="2">The sequence shown here is derived from an EMBL/GenBank/DDBJ whole genome shotgun (WGS) entry which is preliminary data.</text>
</comment>
<keyword evidence="3" id="KW-1185">Reference proteome</keyword>